<evidence type="ECO:0000256" key="1">
    <source>
        <dbReference type="SAM" id="Phobius"/>
    </source>
</evidence>
<feature type="transmembrane region" description="Helical" evidence="1">
    <location>
        <begin position="68"/>
        <end position="87"/>
    </location>
</feature>
<dbReference type="AlphaFoldDB" id="A0A7X1E437"/>
<sequence>MNFNDMAFLIFAFSAGIYAKRAKCSWIASILIAGAAWVCYLVLFMLFFFPVVLIVAKLGISEEVLSPEILLNGTHIVVLIAWLIIGYKWSGEIAKNGNQTEVTSQTTNPSDRF</sequence>
<keyword evidence="1" id="KW-0472">Membrane</keyword>
<dbReference type="RefSeq" id="WP_185692355.1">
    <property type="nucleotide sequence ID" value="NZ_JACHVA010000057.1"/>
</dbReference>
<keyword evidence="1" id="KW-1133">Transmembrane helix</keyword>
<comment type="caution">
    <text evidence="2">The sequence shown here is derived from an EMBL/GenBank/DDBJ whole genome shotgun (WGS) entry which is preliminary data.</text>
</comment>
<protein>
    <submittedName>
        <fullName evidence="2">Uncharacterized protein</fullName>
    </submittedName>
</protein>
<proteinExistence type="predicted"/>
<keyword evidence="1" id="KW-0812">Transmembrane</keyword>
<keyword evidence="3" id="KW-1185">Reference proteome</keyword>
<evidence type="ECO:0000313" key="3">
    <source>
        <dbReference type="Proteomes" id="UP000525652"/>
    </source>
</evidence>
<name>A0A7X1E437_9BACT</name>
<dbReference type="Proteomes" id="UP000525652">
    <property type="component" value="Unassembled WGS sequence"/>
</dbReference>
<feature type="transmembrane region" description="Helical" evidence="1">
    <location>
        <begin position="31"/>
        <end position="56"/>
    </location>
</feature>
<accession>A0A7X1E437</accession>
<dbReference type="EMBL" id="JACHVA010000057">
    <property type="protein sequence ID" value="MBC2601624.1"/>
    <property type="molecule type" value="Genomic_DNA"/>
</dbReference>
<evidence type="ECO:0000313" key="2">
    <source>
        <dbReference type="EMBL" id="MBC2601624.1"/>
    </source>
</evidence>
<organism evidence="2 3">
    <name type="scientific">Puniceicoccus vermicola</name>
    <dbReference type="NCBI Taxonomy" id="388746"/>
    <lineage>
        <taxon>Bacteria</taxon>
        <taxon>Pseudomonadati</taxon>
        <taxon>Verrucomicrobiota</taxon>
        <taxon>Opitutia</taxon>
        <taxon>Puniceicoccales</taxon>
        <taxon>Puniceicoccaceae</taxon>
        <taxon>Puniceicoccus</taxon>
    </lineage>
</organism>
<gene>
    <name evidence="2" type="ORF">H5P30_07520</name>
</gene>
<reference evidence="2 3" key="1">
    <citation type="submission" date="2020-07" db="EMBL/GenBank/DDBJ databases">
        <authorList>
            <person name="Feng X."/>
        </authorList>
    </citation>
    <scope>NUCLEOTIDE SEQUENCE [LARGE SCALE GENOMIC DNA]</scope>
    <source>
        <strain evidence="2 3">JCM14086</strain>
    </source>
</reference>